<dbReference type="InterPro" id="IPR051043">
    <property type="entry name" value="Sulfatase_Mod_Factor_Kinase"/>
</dbReference>
<sequence>MGIRGPRNLDGNRYAWGNDLYGPEGEHLCNIWQGDFPRTNTAADGHLATAPVRSFPANGFGLYEVSGNVWGWCSDWFLPKYYRNAPADNPQGPTIGRGRVMRGGSFLCHDSYCNRYRVAARSSNSPEPASSNCGFRTVVQRARGRIA</sequence>
<name>A0A5A7NQ24_9MICC</name>
<dbReference type="EMBL" id="BKDJ01000005">
    <property type="protein sequence ID" value="GER22789.1"/>
    <property type="molecule type" value="Genomic_DNA"/>
</dbReference>
<evidence type="ECO:0000313" key="3">
    <source>
        <dbReference type="Proteomes" id="UP000325307"/>
    </source>
</evidence>
<comment type="caution">
    <text evidence="2">The sequence shown here is derived from an EMBL/GenBank/DDBJ whole genome shotgun (WGS) entry which is preliminary data.</text>
</comment>
<dbReference type="Gene3D" id="3.90.1580.10">
    <property type="entry name" value="paralog of FGE (formylglycine-generating enzyme)"/>
    <property type="match status" value="1"/>
</dbReference>
<feature type="domain" description="Sulfatase-modifying factor enzyme-like" evidence="1">
    <location>
        <begin position="10"/>
        <end position="138"/>
    </location>
</feature>
<gene>
    <name evidence="2" type="ORF">NCCP1664_12860</name>
</gene>
<organism evidence="2 3">
    <name type="scientific">Zafaria cholistanensis</name>
    <dbReference type="NCBI Taxonomy" id="1682741"/>
    <lineage>
        <taxon>Bacteria</taxon>
        <taxon>Bacillati</taxon>
        <taxon>Actinomycetota</taxon>
        <taxon>Actinomycetes</taxon>
        <taxon>Micrococcales</taxon>
        <taxon>Micrococcaceae</taxon>
        <taxon>Zafaria</taxon>
    </lineage>
</organism>
<dbReference type="Proteomes" id="UP000325307">
    <property type="component" value="Unassembled WGS sequence"/>
</dbReference>
<evidence type="ECO:0000259" key="1">
    <source>
        <dbReference type="Pfam" id="PF03781"/>
    </source>
</evidence>
<dbReference type="Pfam" id="PF03781">
    <property type="entry name" value="FGE-sulfatase"/>
    <property type="match status" value="1"/>
</dbReference>
<protein>
    <recommendedName>
        <fullName evidence="1">Sulfatase-modifying factor enzyme-like domain-containing protein</fullName>
    </recommendedName>
</protein>
<dbReference type="GO" id="GO:0120147">
    <property type="term" value="F:formylglycine-generating oxidase activity"/>
    <property type="evidence" value="ECO:0007669"/>
    <property type="project" value="TreeGrafter"/>
</dbReference>
<evidence type="ECO:0000313" key="2">
    <source>
        <dbReference type="EMBL" id="GER22789.1"/>
    </source>
</evidence>
<dbReference type="SUPFAM" id="SSF56436">
    <property type="entry name" value="C-type lectin-like"/>
    <property type="match status" value="1"/>
</dbReference>
<proteinExistence type="predicted"/>
<dbReference type="InterPro" id="IPR005532">
    <property type="entry name" value="SUMF_dom"/>
</dbReference>
<dbReference type="AlphaFoldDB" id="A0A5A7NQ24"/>
<reference evidence="2 3" key="1">
    <citation type="submission" date="2019-09" db="EMBL/GenBank/DDBJ databases">
        <title>Arthrobacter zafarii sp. nov., a moderately thermotolerant and halotolerant actinobacterium isolated from Cholistan desert soil of Pakistan.</title>
        <authorList>
            <person name="Amin A."/>
            <person name="Ahmed I."/>
            <person name="Khalid N."/>
            <person name="Schumann P."/>
            <person name="Busse H.J."/>
            <person name="Khan I.U."/>
            <person name="Li S."/>
            <person name="Li W.J."/>
        </authorList>
    </citation>
    <scope>NUCLEOTIDE SEQUENCE [LARGE SCALE GENOMIC DNA]</scope>
    <source>
        <strain evidence="2 3">NCCP-1664</strain>
    </source>
</reference>
<dbReference type="PANTHER" id="PTHR23150:SF19">
    <property type="entry name" value="FORMYLGLYCINE-GENERATING ENZYME"/>
    <property type="match status" value="1"/>
</dbReference>
<keyword evidence="3" id="KW-1185">Reference proteome</keyword>
<dbReference type="PANTHER" id="PTHR23150">
    <property type="entry name" value="SULFATASE MODIFYING FACTOR 1, 2"/>
    <property type="match status" value="1"/>
</dbReference>
<dbReference type="InterPro" id="IPR016187">
    <property type="entry name" value="CTDL_fold"/>
</dbReference>
<dbReference type="InterPro" id="IPR042095">
    <property type="entry name" value="SUMF_sf"/>
</dbReference>
<accession>A0A5A7NQ24</accession>